<name>A0A1C6Z248_HAFAL</name>
<dbReference type="AlphaFoldDB" id="A0A1C6Z248"/>
<organism evidence="1 2">
    <name type="scientific">Hafnia alvei</name>
    <dbReference type="NCBI Taxonomy" id="569"/>
    <lineage>
        <taxon>Bacteria</taxon>
        <taxon>Pseudomonadati</taxon>
        <taxon>Pseudomonadota</taxon>
        <taxon>Gammaproteobacteria</taxon>
        <taxon>Enterobacterales</taxon>
        <taxon>Hafniaceae</taxon>
        <taxon>Hafnia</taxon>
    </lineage>
</organism>
<reference evidence="1 2" key="1">
    <citation type="submission" date="2016-09" db="EMBL/GenBank/DDBJ databases">
        <authorList>
            <person name="Capua I."/>
            <person name="De Benedictis P."/>
            <person name="Joannis T."/>
            <person name="Lombin L.H."/>
            <person name="Cattoli G."/>
        </authorList>
    </citation>
    <scope>NUCLEOTIDE SEQUENCE [LARGE SCALE GENOMIC DNA]</scope>
    <source>
        <strain evidence="1 2">GB001</strain>
    </source>
</reference>
<dbReference type="Proteomes" id="UP000094844">
    <property type="component" value="Unassembled WGS sequence"/>
</dbReference>
<proteinExistence type="predicted"/>
<gene>
    <name evidence="1" type="ORF">BN1044_02756</name>
</gene>
<accession>A0A1C6Z248</accession>
<evidence type="ECO:0000313" key="2">
    <source>
        <dbReference type="Proteomes" id="UP000094844"/>
    </source>
</evidence>
<protein>
    <submittedName>
        <fullName evidence="1">Uncharacterized protein</fullName>
    </submittedName>
</protein>
<dbReference type="EMBL" id="FMIQ01000055">
    <property type="protein sequence ID" value="SCM53263.1"/>
    <property type="molecule type" value="Genomic_DNA"/>
</dbReference>
<evidence type="ECO:0000313" key="1">
    <source>
        <dbReference type="EMBL" id="SCM53263.1"/>
    </source>
</evidence>
<sequence length="63" mass="7047">MALKPAQEHDGKLDLRNEHARYLVTTGGALCVCRLFSCHRVRKINELSGKSRTLSIDGIPTLR</sequence>